<organism evidence="1 2">
    <name type="scientific">Rhodococcoides trifolii</name>
    <dbReference type="NCBI Taxonomy" id="908250"/>
    <lineage>
        <taxon>Bacteria</taxon>
        <taxon>Bacillati</taxon>
        <taxon>Actinomycetota</taxon>
        <taxon>Actinomycetes</taxon>
        <taxon>Mycobacteriales</taxon>
        <taxon>Nocardiaceae</taxon>
        <taxon>Rhodococcoides</taxon>
    </lineage>
</organism>
<protein>
    <submittedName>
        <fullName evidence="1">Uncharacterized protein</fullName>
    </submittedName>
</protein>
<comment type="caution">
    <text evidence="1">The sequence shown here is derived from an EMBL/GenBank/DDBJ whole genome shotgun (WGS) entry which is preliminary data.</text>
</comment>
<accession>A0A917CUJ0</accession>
<keyword evidence="2" id="KW-1185">Reference proteome</keyword>
<gene>
    <name evidence="1" type="ORF">GCM10007304_10100</name>
</gene>
<reference evidence="1" key="2">
    <citation type="submission" date="2020-09" db="EMBL/GenBank/DDBJ databases">
        <authorList>
            <person name="Sun Q."/>
            <person name="Sedlacek I."/>
        </authorList>
    </citation>
    <scope>NUCLEOTIDE SEQUENCE</scope>
    <source>
        <strain evidence="1">CCM 7905</strain>
    </source>
</reference>
<name>A0A917CUJ0_9NOCA</name>
<sequence>METVATPTVVTKTVTVPVPPSITSASTCPGPVNRGTGASAFEGSWRRHASQLVLQRDTATSALMMGASAVDSENWRVDWTHDECDSRKVVVTLLERTALYGTGVDGELDEGKTFGLEFGTSSIGTSVIVTTGLGDDPGVYTWCGADSGPVPECGA</sequence>
<proteinExistence type="predicted"/>
<reference evidence="1" key="1">
    <citation type="journal article" date="2014" name="Int. J. Syst. Evol. Microbiol.">
        <title>Complete genome sequence of Corynebacterium casei LMG S-19264T (=DSM 44701T), isolated from a smear-ripened cheese.</title>
        <authorList>
            <consortium name="US DOE Joint Genome Institute (JGI-PGF)"/>
            <person name="Walter F."/>
            <person name="Albersmeier A."/>
            <person name="Kalinowski J."/>
            <person name="Ruckert C."/>
        </authorList>
    </citation>
    <scope>NUCLEOTIDE SEQUENCE</scope>
    <source>
        <strain evidence="1">CCM 7905</strain>
    </source>
</reference>
<evidence type="ECO:0000313" key="1">
    <source>
        <dbReference type="EMBL" id="GGF98107.1"/>
    </source>
</evidence>
<dbReference type="EMBL" id="BMCU01000001">
    <property type="protein sequence ID" value="GGF98107.1"/>
    <property type="molecule type" value="Genomic_DNA"/>
</dbReference>
<dbReference type="AlphaFoldDB" id="A0A917CUJ0"/>
<dbReference type="Proteomes" id="UP000654257">
    <property type="component" value="Unassembled WGS sequence"/>
</dbReference>
<evidence type="ECO:0000313" key="2">
    <source>
        <dbReference type="Proteomes" id="UP000654257"/>
    </source>
</evidence>